<gene>
    <name evidence="2" type="primary">Nfu_g_1_025283</name>
</gene>
<evidence type="ECO:0000256" key="1">
    <source>
        <dbReference type="SAM" id="MobiDB-lite"/>
    </source>
</evidence>
<accession>A0A1A8QJ40</accession>
<feature type="non-terminal residue" evidence="2">
    <location>
        <position position="70"/>
    </location>
</feature>
<name>A0A1A8QJ40_9TELE</name>
<feature type="region of interest" description="Disordered" evidence="1">
    <location>
        <begin position="45"/>
        <end position="70"/>
    </location>
</feature>
<reference evidence="2" key="2">
    <citation type="submission" date="2016-06" db="EMBL/GenBank/DDBJ databases">
        <title>The genome of a short-lived fish provides insights into sex chromosome evolution and the genetic control of aging.</title>
        <authorList>
            <person name="Reichwald K."/>
            <person name="Felder M."/>
            <person name="Petzold A."/>
            <person name="Koch P."/>
            <person name="Groth M."/>
            <person name="Platzer M."/>
        </authorList>
    </citation>
    <scope>NUCLEOTIDE SEQUENCE</scope>
    <source>
        <tissue evidence="2">Brain</tissue>
    </source>
</reference>
<feature type="non-terminal residue" evidence="2">
    <location>
        <position position="1"/>
    </location>
</feature>
<evidence type="ECO:0000313" key="2">
    <source>
        <dbReference type="EMBL" id="SBR93467.1"/>
    </source>
</evidence>
<protein>
    <submittedName>
        <fullName evidence="2">Uncharacterized protein</fullName>
    </submittedName>
</protein>
<organism evidence="2">
    <name type="scientific">Nothobranchius pienaari</name>
    <dbReference type="NCBI Taxonomy" id="704102"/>
    <lineage>
        <taxon>Eukaryota</taxon>
        <taxon>Metazoa</taxon>
        <taxon>Chordata</taxon>
        <taxon>Craniata</taxon>
        <taxon>Vertebrata</taxon>
        <taxon>Euteleostomi</taxon>
        <taxon>Actinopterygii</taxon>
        <taxon>Neopterygii</taxon>
        <taxon>Teleostei</taxon>
        <taxon>Neoteleostei</taxon>
        <taxon>Acanthomorphata</taxon>
        <taxon>Ovalentaria</taxon>
        <taxon>Atherinomorphae</taxon>
        <taxon>Cyprinodontiformes</taxon>
        <taxon>Nothobranchiidae</taxon>
        <taxon>Nothobranchius</taxon>
    </lineage>
</organism>
<proteinExistence type="predicted"/>
<sequence length="70" mass="7683">LIWCVRLRFRQDIFNLTSSHGSSSGTSFLDTTTLELPSLRMPLHQTADQSTHSFGESLEGVLESAPSSDS</sequence>
<dbReference type="AlphaFoldDB" id="A0A1A8QJ40"/>
<dbReference type="EMBL" id="HAEG01012874">
    <property type="protein sequence ID" value="SBR93467.1"/>
    <property type="molecule type" value="Transcribed_RNA"/>
</dbReference>
<reference evidence="2" key="1">
    <citation type="submission" date="2016-05" db="EMBL/GenBank/DDBJ databases">
        <authorList>
            <person name="Lavstsen T."/>
            <person name="Jespersen J.S."/>
        </authorList>
    </citation>
    <scope>NUCLEOTIDE SEQUENCE</scope>
    <source>
        <tissue evidence="2">Brain</tissue>
    </source>
</reference>